<dbReference type="Proteomes" id="UP001279734">
    <property type="component" value="Unassembled WGS sequence"/>
</dbReference>
<gene>
    <name evidence="2" type="ORF">Nepgr_007907</name>
</gene>
<evidence type="ECO:0000256" key="1">
    <source>
        <dbReference type="SAM" id="MobiDB-lite"/>
    </source>
</evidence>
<keyword evidence="3" id="KW-1185">Reference proteome</keyword>
<sequence length="84" mass="9212">MQANHHLAYSSHRKSAYHHRQCCNCKQIKSLAPHHGVQDIRFEDTGGSGKCPQSLIQKLGSESMTSNNAGTTKTASMSNIHHLA</sequence>
<name>A0AAD3S7Q7_NEPGR</name>
<organism evidence="2 3">
    <name type="scientific">Nepenthes gracilis</name>
    <name type="common">Slender pitcher plant</name>
    <dbReference type="NCBI Taxonomy" id="150966"/>
    <lineage>
        <taxon>Eukaryota</taxon>
        <taxon>Viridiplantae</taxon>
        <taxon>Streptophyta</taxon>
        <taxon>Embryophyta</taxon>
        <taxon>Tracheophyta</taxon>
        <taxon>Spermatophyta</taxon>
        <taxon>Magnoliopsida</taxon>
        <taxon>eudicotyledons</taxon>
        <taxon>Gunneridae</taxon>
        <taxon>Pentapetalae</taxon>
        <taxon>Caryophyllales</taxon>
        <taxon>Nepenthaceae</taxon>
        <taxon>Nepenthes</taxon>
    </lineage>
</organism>
<protein>
    <submittedName>
        <fullName evidence="2">Uncharacterized protein</fullName>
    </submittedName>
</protein>
<feature type="region of interest" description="Disordered" evidence="1">
    <location>
        <begin position="61"/>
        <end position="84"/>
    </location>
</feature>
<evidence type="ECO:0000313" key="2">
    <source>
        <dbReference type="EMBL" id="GMH06067.1"/>
    </source>
</evidence>
<dbReference type="AlphaFoldDB" id="A0AAD3S7Q7"/>
<evidence type="ECO:0000313" key="3">
    <source>
        <dbReference type="Proteomes" id="UP001279734"/>
    </source>
</evidence>
<dbReference type="EMBL" id="BSYO01000006">
    <property type="protein sequence ID" value="GMH06067.1"/>
    <property type="molecule type" value="Genomic_DNA"/>
</dbReference>
<reference evidence="2" key="1">
    <citation type="submission" date="2023-05" db="EMBL/GenBank/DDBJ databases">
        <title>Nepenthes gracilis genome sequencing.</title>
        <authorList>
            <person name="Fukushima K."/>
        </authorList>
    </citation>
    <scope>NUCLEOTIDE SEQUENCE</scope>
    <source>
        <strain evidence="2">SING2019-196</strain>
    </source>
</reference>
<comment type="caution">
    <text evidence="2">The sequence shown here is derived from an EMBL/GenBank/DDBJ whole genome shotgun (WGS) entry which is preliminary data.</text>
</comment>
<proteinExistence type="predicted"/>
<accession>A0AAD3S7Q7</accession>